<keyword evidence="2" id="KW-1185">Reference proteome</keyword>
<accession>A0ABV9X114</accession>
<evidence type="ECO:0000313" key="1">
    <source>
        <dbReference type="EMBL" id="MFC5017975.1"/>
    </source>
</evidence>
<gene>
    <name evidence="1" type="ORF">ACFPRC_24305</name>
</gene>
<proteinExistence type="predicted"/>
<dbReference type="Proteomes" id="UP001595855">
    <property type="component" value="Unassembled WGS sequence"/>
</dbReference>
<dbReference type="EMBL" id="JBHSJO010000001">
    <property type="protein sequence ID" value="MFC5017975.1"/>
    <property type="molecule type" value="Genomic_DNA"/>
</dbReference>
<comment type="caution">
    <text evidence="1">The sequence shown here is derived from an EMBL/GenBank/DDBJ whole genome shotgun (WGS) entry which is preliminary data.</text>
</comment>
<protein>
    <submittedName>
        <fullName evidence="1">Uncharacterized protein</fullName>
    </submittedName>
</protein>
<dbReference type="RefSeq" id="WP_271415846.1">
    <property type="nucleotide sequence ID" value="NZ_BAAATN010000002.1"/>
</dbReference>
<sequence>MRDVRRLGRLVLDGTVTFLWSVRHRHSVTEPCQEVLTLSRDGTRIRPLFRGGAGRAVPDGFPPSGRVALGDAGLNLHEPGVVRAFVDEAARRGLLERSADLDGWELYRAVAAARAAGG</sequence>
<name>A0ABV9X114_9ACTN</name>
<organism evidence="1 2">
    <name type="scientific">Streptomyces lienomycini</name>
    <dbReference type="NCBI Taxonomy" id="284035"/>
    <lineage>
        <taxon>Bacteria</taxon>
        <taxon>Bacillati</taxon>
        <taxon>Actinomycetota</taxon>
        <taxon>Actinomycetes</taxon>
        <taxon>Kitasatosporales</taxon>
        <taxon>Streptomycetaceae</taxon>
        <taxon>Streptomyces</taxon>
    </lineage>
</organism>
<evidence type="ECO:0000313" key="2">
    <source>
        <dbReference type="Proteomes" id="UP001595855"/>
    </source>
</evidence>
<reference evidence="2" key="1">
    <citation type="journal article" date="2019" name="Int. J. Syst. Evol. Microbiol.">
        <title>The Global Catalogue of Microorganisms (GCM) 10K type strain sequencing project: providing services to taxonomists for standard genome sequencing and annotation.</title>
        <authorList>
            <consortium name="The Broad Institute Genomics Platform"/>
            <consortium name="The Broad Institute Genome Sequencing Center for Infectious Disease"/>
            <person name="Wu L."/>
            <person name="Ma J."/>
        </authorList>
    </citation>
    <scope>NUCLEOTIDE SEQUENCE [LARGE SCALE GENOMIC DNA]</scope>
    <source>
        <strain evidence="2">CGMCC 4.1542</strain>
    </source>
</reference>